<dbReference type="Proteomes" id="UP000565205">
    <property type="component" value="Unassembled WGS sequence"/>
</dbReference>
<dbReference type="EMBL" id="JABXXQ010000176">
    <property type="protein sequence ID" value="NVN30572.1"/>
    <property type="molecule type" value="Genomic_DNA"/>
</dbReference>
<evidence type="ECO:0000313" key="3">
    <source>
        <dbReference type="Proteomes" id="UP000557688"/>
    </source>
</evidence>
<dbReference type="Proteomes" id="UP000557688">
    <property type="component" value="Unassembled WGS sequence"/>
</dbReference>
<dbReference type="EMBL" id="JACHXV010000011">
    <property type="protein sequence ID" value="MBB3174785.1"/>
    <property type="molecule type" value="Genomic_DNA"/>
</dbReference>
<evidence type="ECO:0000313" key="4">
    <source>
        <dbReference type="Proteomes" id="UP000565205"/>
    </source>
</evidence>
<accession>A0A850NT40</accession>
<evidence type="ECO:0000313" key="2">
    <source>
        <dbReference type="EMBL" id="NVN30572.1"/>
    </source>
</evidence>
<dbReference type="Gene3D" id="3.40.630.30">
    <property type="match status" value="2"/>
</dbReference>
<comment type="caution">
    <text evidence="2">The sequence shown here is derived from an EMBL/GenBank/DDBJ whole genome shotgun (WGS) entry which is preliminary data.</text>
</comment>
<keyword evidence="3" id="KW-1185">Reference proteome</keyword>
<name>A0A850NT40_9PROT</name>
<organism evidence="2 4">
    <name type="scientific">Endobacter medicaginis</name>
    <dbReference type="NCBI Taxonomy" id="1181271"/>
    <lineage>
        <taxon>Bacteria</taxon>
        <taxon>Pseudomonadati</taxon>
        <taxon>Pseudomonadota</taxon>
        <taxon>Alphaproteobacteria</taxon>
        <taxon>Acetobacterales</taxon>
        <taxon>Acetobacteraceae</taxon>
        <taxon>Endobacter</taxon>
    </lineage>
</organism>
<dbReference type="SUPFAM" id="SSF55729">
    <property type="entry name" value="Acyl-CoA N-acyltransferases (Nat)"/>
    <property type="match status" value="1"/>
</dbReference>
<dbReference type="InterPro" id="IPR039968">
    <property type="entry name" value="BcerS-like"/>
</dbReference>
<reference evidence="2 4" key="1">
    <citation type="submission" date="2020-06" db="EMBL/GenBank/DDBJ databases">
        <title>Description of novel acetic acid bacteria.</title>
        <authorList>
            <person name="Sombolestani A."/>
        </authorList>
    </citation>
    <scope>NUCLEOTIDE SEQUENCE [LARGE SCALE GENOMIC DNA]</scope>
    <source>
        <strain evidence="2 4">LMG 26838</strain>
    </source>
</reference>
<dbReference type="RefSeq" id="WP_176624214.1">
    <property type="nucleotide sequence ID" value="NZ_JABXXQ010000176.1"/>
</dbReference>
<evidence type="ECO:0000313" key="1">
    <source>
        <dbReference type="EMBL" id="MBB3174785.1"/>
    </source>
</evidence>
<protein>
    <recommendedName>
        <fullName evidence="5">N-acetyltransferase domain-containing protein</fullName>
    </recommendedName>
</protein>
<dbReference type="InterPro" id="IPR016181">
    <property type="entry name" value="Acyl_CoA_acyltransferase"/>
</dbReference>
<dbReference type="AlphaFoldDB" id="A0A850NT40"/>
<reference evidence="1 3" key="2">
    <citation type="submission" date="2020-08" db="EMBL/GenBank/DDBJ databases">
        <title>Genomic Encyclopedia of Type Strains, Phase III (KMG-III): the genomes of soil and plant-associated and newly described type strains.</title>
        <authorList>
            <person name="Whitman W."/>
        </authorList>
    </citation>
    <scope>NUCLEOTIDE SEQUENCE [LARGE SCALE GENOMIC DNA]</scope>
    <source>
        <strain evidence="1 3">CECT 8088</strain>
    </source>
</reference>
<evidence type="ECO:0008006" key="5">
    <source>
        <dbReference type="Google" id="ProtNLM"/>
    </source>
</evidence>
<sequence length="401" mass="44012">MTISAALDSPAPPPDSTGVEIVPVAGRRALKQFIQLPRRLYHGLPGFVPPLDFERRGMLAPGKSAFYEEGRAQFFLALRDGRPVGRISAQVDPVTQSAWDPESREPVGLFGALDAIDDAGVVAALIDAARGWLAAQGMRRMVGPYVLNPNGEPGLLIEGQTERAMLMSPWHPAWLGAHVEASGLRKVKDLLAYELAVGPKAEAALSQSRTRLESFGGGISVRRMRTRGPGLAEDAAIMAEIYNDAWHDNWGFVPITRAETRAMARELKPLIRPEHMVLVERDGRPIAVTLVLPNLYDIVGDLGGSPSPIGWLRFARRLLGHRFRSGRVILLGVRAELRGSVLGAVLPSLMIGELMTRGREMPLRSVELGWILEDNVAMRRLIEQLVPRPSKRFRLYEGTTG</sequence>
<dbReference type="PANTHER" id="PTHR41368:SF1">
    <property type="entry name" value="PROTEIN YGHO"/>
    <property type="match status" value="1"/>
</dbReference>
<dbReference type="PANTHER" id="PTHR41368">
    <property type="entry name" value="PROTEIN YGHO"/>
    <property type="match status" value="1"/>
</dbReference>
<gene>
    <name evidence="1" type="ORF">FHR90_002631</name>
    <name evidence="2" type="ORF">HUK83_09555</name>
</gene>
<proteinExistence type="predicted"/>